<comment type="caution">
    <text evidence="8">The sequence shown here is derived from an EMBL/GenBank/DDBJ whole genome shotgun (WGS) entry which is preliminary data.</text>
</comment>
<feature type="transmembrane region" description="Helical" evidence="6">
    <location>
        <begin position="228"/>
        <end position="248"/>
    </location>
</feature>
<dbReference type="PANTHER" id="PTHR32322:SF2">
    <property type="entry name" value="EAMA DOMAIN-CONTAINING PROTEIN"/>
    <property type="match status" value="1"/>
</dbReference>
<dbReference type="SUPFAM" id="SSF103481">
    <property type="entry name" value="Multidrug resistance efflux transporter EmrE"/>
    <property type="match status" value="2"/>
</dbReference>
<dbReference type="InterPro" id="IPR050638">
    <property type="entry name" value="AA-Vitamin_Transporters"/>
</dbReference>
<evidence type="ECO:0000256" key="3">
    <source>
        <dbReference type="ARBA" id="ARBA00022692"/>
    </source>
</evidence>
<feature type="transmembrane region" description="Helical" evidence="6">
    <location>
        <begin position="255"/>
        <end position="276"/>
    </location>
</feature>
<keyword evidence="4 6" id="KW-1133">Transmembrane helix</keyword>
<feature type="transmembrane region" description="Helical" evidence="6">
    <location>
        <begin position="282"/>
        <end position="300"/>
    </location>
</feature>
<feature type="transmembrane region" description="Helical" evidence="6">
    <location>
        <begin position="78"/>
        <end position="96"/>
    </location>
</feature>
<evidence type="ECO:0000256" key="4">
    <source>
        <dbReference type="ARBA" id="ARBA00022989"/>
    </source>
</evidence>
<evidence type="ECO:0000259" key="7">
    <source>
        <dbReference type="Pfam" id="PF00892"/>
    </source>
</evidence>
<protein>
    <submittedName>
        <fullName evidence="8">DMT family transporter</fullName>
    </submittedName>
</protein>
<dbReference type="PANTHER" id="PTHR32322">
    <property type="entry name" value="INNER MEMBRANE TRANSPORTER"/>
    <property type="match status" value="1"/>
</dbReference>
<sequence length="309" mass="32997">MAVAHHHYELSPALMLRGNALGLSSMLIWSMAFPAADILLKSWDPMALTLFRFVLSVLFLIPIWIMIEGWQKVRSAPWLRGILIGGPTFGIAPYLLLVSQDLTSAITAAILASTLPIVSTLLEVVTGERKLRITFVLGLALSVVGAIVATGQIEAVSLGWGALAMLGSVVLFAVGSYLAVRNFPEVTPLGHTVLPLVGGLIVTATIYIGMIAYGLDVIPRHHISSTEIVWLVIYALAGLAISQLLWVAAVGQIGVALASFHINATPFYVMILMLFLGASWDWPAAIGASIVILGVVVAQLRRRGCVVQS</sequence>
<evidence type="ECO:0000313" key="9">
    <source>
        <dbReference type="Proteomes" id="UP001368270"/>
    </source>
</evidence>
<feature type="transmembrane region" description="Helical" evidence="6">
    <location>
        <begin position="192"/>
        <end position="213"/>
    </location>
</feature>
<name>A0ABU8QHC4_9RHOB</name>
<reference evidence="8 9" key="1">
    <citation type="submission" date="2024-03" db="EMBL/GenBank/DDBJ databases">
        <title>Cognatishimia coralii sp. nov., a marine bacterium isolated from coral surrounding seawater.</title>
        <authorList>
            <person name="Liu X."/>
            <person name="Liu S."/>
            <person name="Sun H."/>
            <person name="Zhang Y."/>
        </authorList>
    </citation>
    <scope>NUCLEOTIDE SEQUENCE [LARGE SCALE GENOMIC DNA]</scope>
    <source>
        <strain evidence="8 9">D5M38</strain>
    </source>
</reference>
<evidence type="ECO:0000313" key="8">
    <source>
        <dbReference type="EMBL" id="MEJ5218812.1"/>
    </source>
</evidence>
<keyword evidence="3 6" id="KW-0812">Transmembrane</keyword>
<feature type="transmembrane region" description="Helical" evidence="6">
    <location>
        <begin position="46"/>
        <end position="66"/>
    </location>
</feature>
<dbReference type="Pfam" id="PF00892">
    <property type="entry name" value="EamA"/>
    <property type="match status" value="2"/>
</dbReference>
<evidence type="ECO:0000256" key="1">
    <source>
        <dbReference type="ARBA" id="ARBA00004141"/>
    </source>
</evidence>
<keyword evidence="9" id="KW-1185">Reference proteome</keyword>
<dbReference type="InterPro" id="IPR037185">
    <property type="entry name" value="EmrE-like"/>
</dbReference>
<dbReference type="InterPro" id="IPR000620">
    <property type="entry name" value="EamA_dom"/>
</dbReference>
<proteinExistence type="inferred from homology"/>
<dbReference type="EMBL" id="JBBGAZ010000005">
    <property type="protein sequence ID" value="MEJ5218812.1"/>
    <property type="molecule type" value="Genomic_DNA"/>
</dbReference>
<dbReference type="RefSeq" id="WP_339403654.1">
    <property type="nucleotide sequence ID" value="NZ_JBBGAZ010000005.1"/>
</dbReference>
<feature type="domain" description="EamA" evidence="7">
    <location>
        <begin position="17"/>
        <end position="149"/>
    </location>
</feature>
<organism evidence="8 9">
    <name type="scientific">Cognatishimia coralii</name>
    <dbReference type="NCBI Taxonomy" id="3083254"/>
    <lineage>
        <taxon>Bacteria</taxon>
        <taxon>Pseudomonadati</taxon>
        <taxon>Pseudomonadota</taxon>
        <taxon>Alphaproteobacteria</taxon>
        <taxon>Rhodobacterales</taxon>
        <taxon>Paracoccaceae</taxon>
        <taxon>Cognatishimia</taxon>
    </lineage>
</organism>
<accession>A0ABU8QHC4</accession>
<evidence type="ECO:0000256" key="6">
    <source>
        <dbReference type="SAM" id="Phobius"/>
    </source>
</evidence>
<dbReference type="Proteomes" id="UP001368270">
    <property type="component" value="Unassembled WGS sequence"/>
</dbReference>
<feature type="transmembrane region" description="Helical" evidence="6">
    <location>
        <begin position="134"/>
        <end position="153"/>
    </location>
</feature>
<comment type="similarity">
    <text evidence="2">Belongs to the EamA transporter family.</text>
</comment>
<comment type="subcellular location">
    <subcellularLocation>
        <location evidence="1">Membrane</location>
        <topology evidence="1">Multi-pass membrane protein</topology>
    </subcellularLocation>
</comment>
<feature type="transmembrane region" description="Helical" evidence="6">
    <location>
        <begin position="20"/>
        <end position="40"/>
    </location>
</feature>
<keyword evidence="5 6" id="KW-0472">Membrane</keyword>
<feature type="transmembrane region" description="Helical" evidence="6">
    <location>
        <begin position="159"/>
        <end position="180"/>
    </location>
</feature>
<feature type="transmembrane region" description="Helical" evidence="6">
    <location>
        <begin position="102"/>
        <end position="122"/>
    </location>
</feature>
<evidence type="ECO:0000256" key="2">
    <source>
        <dbReference type="ARBA" id="ARBA00007362"/>
    </source>
</evidence>
<gene>
    <name evidence="8" type="ORF">WG622_11195</name>
</gene>
<evidence type="ECO:0000256" key="5">
    <source>
        <dbReference type="ARBA" id="ARBA00023136"/>
    </source>
</evidence>
<feature type="domain" description="EamA" evidence="7">
    <location>
        <begin position="160"/>
        <end position="297"/>
    </location>
</feature>